<comment type="similarity">
    <text evidence="2">Belongs to the YSP2 family.</text>
</comment>
<dbReference type="GO" id="GO:0032934">
    <property type="term" value="F:sterol binding"/>
    <property type="evidence" value="ECO:0007669"/>
    <property type="project" value="TreeGrafter"/>
</dbReference>
<evidence type="ECO:0000256" key="5">
    <source>
        <dbReference type="ARBA" id="ARBA00023136"/>
    </source>
</evidence>
<evidence type="ECO:0000256" key="1">
    <source>
        <dbReference type="ARBA" id="ARBA00004167"/>
    </source>
</evidence>
<dbReference type="Gene3D" id="2.30.29.30">
    <property type="entry name" value="Pleckstrin-homology domain (PH domain)/Phosphotyrosine-binding domain (PTB)"/>
    <property type="match status" value="1"/>
</dbReference>
<dbReference type="AlphaFoldDB" id="A0AAE0I742"/>
<accession>A0AAE0I742</accession>
<name>A0AAE0I742_9PEZI</name>
<dbReference type="GO" id="GO:0005789">
    <property type="term" value="C:endoplasmic reticulum membrane"/>
    <property type="evidence" value="ECO:0007669"/>
    <property type="project" value="TreeGrafter"/>
</dbReference>
<dbReference type="Pfam" id="PF16016">
    <property type="entry name" value="VASt"/>
    <property type="match status" value="1"/>
</dbReference>
<feature type="transmembrane region" description="Helical" evidence="7">
    <location>
        <begin position="1054"/>
        <end position="1076"/>
    </location>
</feature>
<feature type="compositionally biased region" description="Polar residues" evidence="6">
    <location>
        <begin position="374"/>
        <end position="385"/>
    </location>
</feature>
<evidence type="ECO:0000256" key="2">
    <source>
        <dbReference type="ARBA" id="ARBA00006582"/>
    </source>
</evidence>
<feature type="compositionally biased region" description="Low complexity" evidence="6">
    <location>
        <begin position="262"/>
        <end position="271"/>
    </location>
</feature>
<dbReference type="CDD" id="cd13220">
    <property type="entry name" value="PH-GRAM_GRAMDC"/>
    <property type="match status" value="1"/>
</dbReference>
<proteinExistence type="inferred from homology"/>
<dbReference type="GO" id="GO:0120015">
    <property type="term" value="F:sterol transfer activity"/>
    <property type="evidence" value="ECO:0007669"/>
    <property type="project" value="TreeGrafter"/>
</dbReference>
<feature type="domain" description="VASt" evidence="8">
    <location>
        <begin position="810"/>
        <end position="981"/>
    </location>
</feature>
<feature type="region of interest" description="Disordered" evidence="6">
    <location>
        <begin position="987"/>
        <end position="1020"/>
    </location>
</feature>
<dbReference type="PROSITE" id="PS51778">
    <property type="entry name" value="VAST"/>
    <property type="match status" value="1"/>
</dbReference>
<feature type="region of interest" description="Disordered" evidence="6">
    <location>
        <begin position="1"/>
        <end position="346"/>
    </location>
</feature>
<dbReference type="InterPro" id="IPR051482">
    <property type="entry name" value="Cholesterol_transport"/>
</dbReference>
<feature type="compositionally biased region" description="Basic and acidic residues" evidence="6">
    <location>
        <begin position="186"/>
        <end position="207"/>
    </location>
</feature>
<reference evidence="9" key="1">
    <citation type="journal article" date="2023" name="Mol. Phylogenet. Evol.">
        <title>Genome-scale phylogeny and comparative genomics of the fungal order Sordariales.</title>
        <authorList>
            <person name="Hensen N."/>
            <person name="Bonometti L."/>
            <person name="Westerberg I."/>
            <person name="Brannstrom I.O."/>
            <person name="Guillou S."/>
            <person name="Cros-Aarteil S."/>
            <person name="Calhoun S."/>
            <person name="Haridas S."/>
            <person name="Kuo A."/>
            <person name="Mondo S."/>
            <person name="Pangilinan J."/>
            <person name="Riley R."/>
            <person name="LaButti K."/>
            <person name="Andreopoulos B."/>
            <person name="Lipzen A."/>
            <person name="Chen C."/>
            <person name="Yan M."/>
            <person name="Daum C."/>
            <person name="Ng V."/>
            <person name="Clum A."/>
            <person name="Steindorff A."/>
            <person name="Ohm R.A."/>
            <person name="Martin F."/>
            <person name="Silar P."/>
            <person name="Natvig D.O."/>
            <person name="Lalanne C."/>
            <person name="Gautier V."/>
            <person name="Ament-Velasquez S.L."/>
            <person name="Kruys A."/>
            <person name="Hutchinson M.I."/>
            <person name="Powell A.J."/>
            <person name="Barry K."/>
            <person name="Miller A.N."/>
            <person name="Grigoriev I.V."/>
            <person name="Debuchy R."/>
            <person name="Gladieux P."/>
            <person name="Hiltunen Thoren M."/>
            <person name="Johannesson H."/>
        </authorList>
    </citation>
    <scope>NUCLEOTIDE SEQUENCE</scope>
    <source>
        <strain evidence="9">CBS 118394</strain>
    </source>
</reference>
<feature type="compositionally biased region" description="Low complexity" evidence="6">
    <location>
        <begin position="708"/>
        <end position="720"/>
    </location>
</feature>
<protein>
    <recommendedName>
        <fullName evidence="8">VASt domain-containing protein</fullName>
    </recommendedName>
</protein>
<dbReference type="Pfam" id="PF02893">
    <property type="entry name" value="GRAM"/>
    <property type="match status" value="1"/>
</dbReference>
<gene>
    <name evidence="9" type="ORF">B0H66DRAFT_267946</name>
</gene>
<feature type="compositionally biased region" description="Polar residues" evidence="6">
    <location>
        <begin position="130"/>
        <end position="182"/>
    </location>
</feature>
<sequence length="1186" mass="126903">MDNSSTSNGLGKLLPKAITRRRKGSRPASLASSNDDSPGPRDLSRSTTRTSDSIHGHEIANVISNLSGNPNGSVNNSSDRKEGESSDLISFDSEAESTPSRPTAVSPHPSQIGHLTTSSPLVQALHHPESQPSDTQPSELEPTQSLTFPGGSVNSFNSFESAPSIVASETNLAPPQTLSKKTSAGRLRDVFRSKKGSEPSSSDERSPKTVAADKSTEPVPSLEDLKPVTDTKTTPSSERSRRLSRPPKVSPLNPPQTPPQATDITPVIVNTPPTPTDPLHPDRASPRSPARSRTDSNASSSGNMISQRRSRAGSGSIGPSKLSNITSAPLTPTPENGPNSPGNQAANFFSSMFSAVQNTANTLSNSISNTNLSQVNNKSRTTLPKEQTDPELDSVEVESSTEVLMGQSADSKEPAVKTLGMGDLSLSQLGIIETSSNATTPVTAKFSENESRGRSESAPVDVHAAGVEPPAEDSQLSRPRSLYDPLVSGDRTPPTGSMYEGKSGVQRSGSIRSAIGRRRKRGSSAATGGTTGTAMTIGAAIAAAHTSVANPVAGGTNAPKLTGFAVATKKRNRDFHTLFKSVPDDDYLIEDYSCALQREILAHGRLYVSEGHLCFSSNILGWVTTLVMSFDEIVSVEKRSTALVFKNGLEISTLHAKHIFASFTSRDTTYDLIVKIWKLGHPHLQSSLNGVRLDETGGDRTEKVETESVGSVVGSHSISGSDDESDGEDDDDEVYDEDEDNDEDQDAPQNTETLNPDPPADKAVARKVSGAVGLTTEKSAEGAAPPSTAVDFPGPTAHTPTECGDADKHYEKIIGDDVVPAPLGKVYNMLFGAGSAAWMSKFLSVDQKCTEVTMEDKRGLTDEVKSRTYTYIKPLGGSIGPRQTKCIVTENLERLDLENAVNILCSTQNPDVPSGNIFVVKTRYCLSWAENNATRVQVNCTIEWSGKSWLKGPIEKGANDGQTQYCKDLFVALKAALTSRARAATAPNGTAAAKGGKKRGRKSKSVLASGPTSDTEGGLSKTLSVKQDWGLFEPVRPFLGPVADIIQPILTGNVVYGLLVGLLVATWFGFGSNANLKVASPEMALFGMGNYPQRLAAYEEMWRREESELWDWIEERAGLDMLSGGGSGIDDSMVRRGRKLKGGEYRTVEEKLREEKMDEREVKEAIRVTEERLNVLKRVVDGKDGR</sequence>
<feature type="compositionally biased region" description="Basic residues" evidence="6">
    <location>
        <begin position="995"/>
        <end position="1004"/>
    </location>
</feature>
<evidence type="ECO:0000313" key="9">
    <source>
        <dbReference type="EMBL" id="KAK3319377.1"/>
    </source>
</evidence>
<feature type="compositionally biased region" description="Basic and acidic residues" evidence="6">
    <location>
        <begin position="692"/>
        <end position="706"/>
    </location>
</feature>
<comment type="caution">
    <text evidence="9">The sequence shown here is derived from an EMBL/GenBank/DDBJ whole genome shotgun (WGS) entry which is preliminary data.</text>
</comment>
<feature type="region of interest" description="Disordered" evidence="6">
    <location>
        <begin position="688"/>
        <end position="801"/>
    </location>
</feature>
<dbReference type="GO" id="GO:0140268">
    <property type="term" value="C:endoplasmic reticulum-plasma membrane contact site"/>
    <property type="evidence" value="ECO:0007669"/>
    <property type="project" value="TreeGrafter"/>
</dbReference>
<feature type="compositionally biased region" description="Polar residues" evidence="6">
    <location>
        <begin position="1010"/>
        <end position="1020"/>
    </location>
</feature>
<dbReference type="GO" id="GO:0032366">
    <property type="term" value="P:intracellular sterol transport"/>
    <property type="evidence" value="ECO:0007669"/>
    <property type="project" value="TreeGrafter"/>
</dbReference>
<dbReference type="GO" id="GO:0005886">
    <property type="term" value="C:plasma membrane"/>
    <property type="evidence" value="ECO:0007669"/>
    <property type="project" value="TreeGrafter"/>
</dbReference>
<keyword evidence="4 7" id="KW-1133">Transmembrane helix</keyword>
<evidence type="ECO:0000256" key="4">
    <source>
        <dbReference type="ARBA" id="ARBA00022989"/>
    </source>
</evidence>
<dbReference type="InterPro" id="IPR011993">
    <property type="entry name" value="PH-like_dom_sf"/>
</dbReference>
<keyword evidence="5 7" id="KW-0472">Membrane</keyword>
<dbReference type="GO" id="GO:0005739">
    <property type="term" value="C:mitochondrion"/>
    <property type="evidence" value="ECO:0007669"/>
    <property type="project" value="TreeGrafter"/>
</dbReference>
<feature type="compositionally biased region" description="Acidic residues" evidence="6">
    <location>
        <begin position="721"/>
        <end position="746"/>
    </location>
</feature>
<dbReference type="GO" id="GO:0032541">
    <property type="term" value="C:cortical endoplasmic reticulum"/>
    <property type="evidence" value="ECO:0007669"/>
    <property type="project" value="TreeGrafter"/>
</dbReference>
<feature type="compositionally biased region" description="Polar residues" evidence="6">
    <location>
        <begin position="321"/>
        <end position="346"/>
    </location>
</feature>
<keyword evidence="10" id="KW-1185">Reference proteome</keyword>
<comment type="subcellular location">
    <subcellularLocation>
        <location evidence="1">Membrane</location>
        <topology evidence="1">Single-pass membrane protein</topology>
    </subcellularLocation>
</comment>
<evidence type="ECO:0000259" key="8">
    <source>
        <dbReference type="PROSITE" id="PS51778"/>
    </source>
</evidence>
<dbReference type="InterPro" id="IPR004182">
    <property type="entry name" value="GRAM"/>
</dbReference>
<organism evidence="9 10">
    <name type="scientific">Apodospora peruviana</name>
    <dbReference type="NCBI Taxonomy" id="516989"/>
    <lineage>
        <taxon>Eukaryota</taxon>
        <taxon>Fungi</taxon>
        <taxon>Dikarya</taxon>
        <taxon>Ascomycota</taxon>
        <taxon>Pezizomycotina</taxon>
        <taxon>Sordariomycetes</taxon>
        <taxon>Sordariomycetidae</taxon>
        <taxon>Sordariales</taxon>
        <taxon>Lasiosphaeriaceae</taxon>
        <taxon>Apodospora</taxon>
    </lineage>
</organism>
<evidence type="ECO:0000256" key="6">
    <source>
        <dbReference type="SAM" id="MobiDB-lite"/>
    </source>
</evidence>
<evidence type="ECO:0000256" key="3">
    <source>
        <dbReference type="ARBA" id="ARBA00022692"/>
    </source>
</evidence>
<dbReference type="PANTHER" id="PTHR23319:SF4">
    <property type="entry name" value="GRAM DOMAIN CONTAINING 1B, ISOFORM E"/>
    <property type="match status" value="1"/>
</dbReference>
<feature type="compositionally biased region" description="Polar residues" evidence="6">
    <location>
        <begin position="297"/>
        <end position="307"/>
    </location>
</feature>
<dbReference type="PANTHER" id="PTHR23319">
    <property type="entry name" value="GRAM DOMAIN CONTAINING 1B, ISOFORM E"/>
    <property type="match status" value="1"/>
</dbReference>
<dbReference type="Proteomes" id="UP001283341">
    <property type="component" value="Unassembled WGS sequence"/>
</dbReference>
<evidence type="ECO:0000256" key="7">
    <source>
        <dbReference type="SAM" id="Phobius"/>
    </source>
</evidence>
<dbReference type="EMBL" id="JAUEDM010000004">
    <property type="protein sequence ID" value="KAK3319377.1"/>
    <property type="molecule type" value="Genomic_DNA"/>
</dbReference>
<feature type="compositionally biased region" description="Pro residues" evidence="6">
    <location>
        <begin position="248"/>
        <end position="258"/>
    </location>
</feature>
<dbReference type="InterPro" id="IPR031968">
    <property type="entry name" value="VASt"/>
</dbReference>
<feature type="compositionally biased region" description="Low complexity" evidence="6">
    <location>
        <begin position="64"/>
        <end position="77"/>
    </location>
</feature>
<evidence type="ECO:0000313" key="10">
    <source>
        <dbReference type="Proteomes" id="UP001283341"/>
    </source>
</evidence>
<feature type="region of interest" description="Disordered" evidence="6">
    <location>
        <begin position="366"/>
        <end position="396"/>
    </location>
</feature>
<reference evidence="9" key="2">
    <citation type="submission" date="2023-06" db="EMBL/GenBank/DDBJ databases">
        <authorList>
            <consortium name="Lawrence Berkeley National Laboratory"/>
            <person name="Haridas S."/>
            <person name="Hensen N."/>
            <person name="Bonometti L."/>
            <person name="Westerberg I."/>
            <person name="Brannstrom I.O."/>
            <person name="Guillou S."/>
            <person name="Cros-Aarteil S."/>
            <person name="Calhoun S."/>
            <person name="Kuo A."/>
            <person name="Mondo S."/>
            <person name="Pangilinan J."/>
            <person name="Riley R."/>
            <person name="Labutti K."/>
            <person name="Andreopoulos B."/>
            <person name="Lipzen A."/>
            <person name="Chen C."/>
            <person name="Yanf M."/>
            <person name="Daum C."/>
            <person name="Ng V."/>
            <person name="Clum A."/>
            <person name="Steindorff A."/>
            <person name="Ohm R."/>
            <person name="Martin F."/>
            <person name="Silar P."/>
            <person name="Natvig D."/>
            <person name="Lalanne C."/>
            <person name="Gautier V."/>
            <person name="Ament-Velasquez S.L."/>
            <person name="Kruys A."/>
            <person name="Hutchinson M.I."/>
            <person name="Powell A.J."/>
            <person name="Barry K."/>
            <person name="Miller A.N."/>
            <person name="Grigoriev I.V."/>
            <person name="Debuchy R."/>
            <person name="Gladieux P."/>
            <person name="Thoren M.H."/>
            <person name="Johannesson H."/>
        </authorList>
    </citation>
    <scope>NUCLEOTIDE SEQUENCE</scope>
    <source>
        <strain evidence="9">CBS 118394</strain>
    </source>
</reference>
<dbReference type="SMART" id="SM00568">
    <property type="entry name" value="GRAM"/>
    <property type="match status" value="1"/>
</dbReference>
<keyword evidence="3 7" id="KW-0812">Transmembrane</keyword>
<feature type="region of interest" description="Disordered" evidence="6">
    <location>
        <begin position="441"/>
        <end position="508"/>
    </location>
</feature>